<dbReference type="CDD" id="cd20354">
    <property type="entry name" value="Rcat_RBR_RNF14"/>
    <property type="match status" value="1"/>
</dbReference>
<dbReference type="SMART" id="SM00487">
    <property type="entry name" value="DEXDc"/>
    <property type="match status" value="1"/>
</dbReference>
<dbReference type="Gene3D" id="3.30.40.10">
    <property type="entry name" value="Zinc/RING finger domain, C3HC4 (zinc finger)"/>
    <property type="match status" value="1"/>
</dbReference>
<dbReference type="GO" id="GO:0016787">
    <property type="term" value="F:hydrolase activity"/>
    <property type="evidence" value="ECO:0007669"/>
    <property type="project" value="UniProtKB-KW"/>
</dbReference>
<keyword evidence="9" id="KW-0347">Helicase</keyword>
<comment type="pathway">
    <text evidence="1">Protein modification; protein ubiquitination.</text>
</comment>
<feature type="compositionally biased region" description="Gly residues" evidence="15">
    <location>
        <begin position="258"/>
        <end position="268"/>
    </location>
</feature>
<dbReference type="InterPro" id="IPR014001">
    <property type="entry name" value="Helicase_ATP-bd"/>
</dbReference>
<dbReference type="PROSITE" id="PS00028">
    <property type="entry name" value="ZINC_FINGER_C2H2_1"/>
    <property type="match status" value="1"/>
</dbReference>
<evidence type="ECO:0000259" key="17">
    <source>
        <dbReference type="PROSITE" id="PS51192"/>
    </source>
</evidence>
<dbReference type="PROSITE" id="PS00518">
    <property type="entry name" value="ZF_RING_1"/>
    <property type="match status" value="1"/>
</dbReference>
<feature type="compositionally biased region" description="Basic and acidic residues" evidence="15">
    <location>
        <begin position="292"/>
        <end position="305"/>
    </location>
</feature>
<dbReference type="Pfam" id="PF00271">
    <property type="entry name" value="Helicase_C"/>
    <property type="match status" value="1"/>
</dbReference>
<dbReference type="InterPro" id="IPR011709">
    <property type="entry name" value="DEAD-box_helicase_OB_fold"/>
</dbReference>
<dbReference type="InterPro" id="IPR000504">
    <property type="entry name" value="RRM_dom"/>
</dbReference>
<keyword evidence="4" id="KW-0677">Repeat</keyword>
<dbReference type="Gene3D" id="1.20.120.1750">
    <property type="match status" value="1"/>
</dbReference>
<name>A0A3S1BC83_ELYCH</name>
<dbReference type="PANTHER" id="PTHR18934:SF91">
    <property type="entry name" value="PRE-MRNA-SPLICING FACTOR ATP-DEPENDENT RNA HELICASE PRP16"/>
    <property type="match status" value="1"/>
</dbReference>
<evidence type="ECO:0000259" key="19">
    <source>
        <dbReference type="PROSITE" id="PS51873"/>
    </source>
</evidence>
<dbReference type="Gene3D" id="3.40.50.300">
    <property type="entry name" value="P-loop containing nucleotide triphosphate hydrolases"/>
    <property type="match status" value="2"/>
</dbReference>
<evidence type="ECO:0000256" key="4">
    <source>
        <dbReference type="ARBA" id="ARBA00022737"/>
    </source>
</evidence>
<organism evidence="20 21">
    <name type="scientific">Elysia chlorotica</name>
    <name type="common">Eastern emerald elysia</name>
    <name type="synonym">Sea slug</name>
    <dbReference type="NCBI Taxonomy" id="188477"/>
    <lineage>
        <taxon>Eukaryota</taxon>
        <taxon>Metazoa</taxon>
        <taxon>Spiralia</taxon>
        <taxon>Lophotrochozoa</taxon>
        <taxon>Mollusca</taxon>
        <taxon>Gastropoda</taxon>
        <taxon>Heterobranchia</taxon>
        <taxon>Euthyneura</taxon>
        <taxon>Panpulmonata</taxon>
        <taxon>Sacoglossa</taxon>
        <taxon>Placobranchoidea</taxon>
        <taxon>Plakobranchidae</taxon>
        <taxon>Elysia</taxon>
    </lineage>
</organism>
<evidence type="ECO:0000256" key="6">
    <source>
        <dbReference type="ARBA" id="ARBA00022771"/>
    </source>
</evidence>
<evidence type="ECO:0000259" key="18">
    <source>
        <dbReference type="PROSITE" id="PS51194"/>
    </source>
</evidence>
<dbReference type="EMBL" id="RQTK01000192">
    <property type="protein sequence ID" value="RUS84810.1"/>
    <property type="molecule type" value="Genomic_DNA"/>
</dbReference>
<evidence type="ECO:0000256" key="2">
    <source>
        <dbReference type="ARBA" id="ARBA00022679"/>
    </source>
</evidence>
<dbReference type="Pfam" id="PF24471">
    <property type="entry name" value="KH_DEAH11"/>
    <property type="match status" value="1"/>
</dbReference>
<keyword evidence="2" id="KW-0808">Transferase</keyword>
<evidence type="ECO:0000256" key="1">
    <source>
        <dbReference type="ARBA" id="ARBA00004906"/>
    </source>
</evidence>
<dbReference type="Gene3D" id="3.30.70.330">
    <property type="match status" value="1"/>
</dbReference>
<evidence type="ECO:0000256" key="15">
    <source>
        <dbReference type="SAM" id="MobiDB-lite"/>
    </source>
</evidence>
<feature type="region of interest" description="Disordered" evidence="15">
    <location>
        <begin position="452"/>
        <end position="504"/>
    </location>
</feature>
<feature type="compositionally biased region" description="Basic and acidic residues" evidence="15">
    <location>
        <begin position="270"/>
        <end position="285"/>
    </location>
</feature>
<dbReference type="InterPro" id="IPR035979">
    <property type="entry name" value="RBD_domain_sf"/>
</dbReference>
<protein>
    <recommendedName>
        <fullName evidence="22">RNA helicase</fullName>
    </recommendedName>
</protein>
<keyword evidence="10" id="KW-0862">Zinc</keyword>
<gene>
    <name evidence="20" type="ORF">EGW08_007425</name>
</gene>
<evidence type="ECO:0000256" key="7">
    <source>
        <dbReference type="ARBA" id="ARBA00022786"/>
    </source>
</evidence>
<feature type="compositionally biased region" description="Basic and acidic residues" evidence="15">
    <location>
        <begin position="181"/>
        <end position="192"/>
    </location>
</feature>
<dbReference type="GO" id="GO:0016740">
    <property type="term" value="F:transferase activity"/>
    <property type="evidence" value="ECO:0007669"/>
    <property type="project" value="UniProtKB-KW"/>
</dbReference>
<dbReference type="InterPro" id="IPR027417">
    <property type="entry name" value="P-loop_NTPase"/>
</dbReference>
<accession>A0A3S1BC83</accession>
<proteinExistence type="inferred from homology"/>
<dbReference type="PROSITE" id="PS51194">
    <property type="entry name" value="HELICASE_CTER"/>
    <property type="match status" value="1"/>
</dbReference>
<keyword evidence="8" id="KW-0378">Hydrolase</keyword>
<dbReference type="PROSITE" id="PS51873">
    <property type="entry name" value="TRIAD"/>
    <property type="match status" value="1"/>
</dbReference>
<comment type="caution">
    <text evidence="20">The sequence shown here is derived from an EMBL/GenBank/DDBJ whole genome shotgun (WGS) entry which is preliminary data.</text>
</comment>
<dbReference type="InterPro" id="IPR044066">
    <property type="entry name" value="TRIAD_supradom"/>
</dbReference>
<dbReference type="Proteomes" id="UP000271974">
    <property type="component" value="Unassembled WGS sequence"/>
</dbReference>
<dbReference type="PANTHER" id="PTHR18934">
    <property type="entry name" value="ATP-DEPENDENT RNA HELICASE"/>
    <property type="match status" value="1"/>
</dbReference>
<dbReference type="InterPro" id="IPR002867">
    <property type="entry name" value="IBR_dom"/>
</dbReference>
<feature type="coiled-coil region" evidence="14">
    <location>
        <begin position="611"/>
        <end position="688"/>
    </location>
</feature>
<reference evidence="20 21" key="1">
    <citation type="submission" date="2019-01" db="EMBL/GenBank/DDBJ databases">
        <title>A draft genome assembly of the solar-powered sea slug Elysia chlorotica.</title>
        <authorList>
            <person name="Cai H."/>
            <person name="Li Q."/>
            <person name="Fang X."/>
            <person name="Li J."/>
            <person name="Curtis N.E."/>
            <person name="Altenburger A."/>
            <person name="Shibata T."/>
            <person name="Feng M."/>
            <person name="Maeda T."/>
            <person name="Schwartz J.A."/>
            <person name="Shigenobu S."/>
            <person name="Lundholm N."/>
            <person name="Nishiyama T."/>
            <person name="Yang H."/>
            <person name="Hasebe M."/>
            <person name="Li S."/>
            <person name="Pierce S.K."/>
            <person name="Wang J."/>
        </authorList>
    </citation>
    <scope>NUCLEOTIDE SEQUENCE [LARGE SCALE GENOMIC DNA]</scope>
    <source>
        <strain evidence="20">EC2010</strain>
        <tissue evidence="20">Whole organism of an adult</tissue>
    </source>
</reference>
<dbReference type="SUPFAM" id="SSF54928">
    <property type="entry name" value="RNA-binding domain, RBD"/>
    <property type="match status" value="1"/>
</dbReference>
<dbReference type="InterPro" id="IPR007502">
    <property type="entry name" value="Helicase-assoc_dom"/>
</dbReference>
<evidence type="ECO:0000256" key="5">
    <source>
        <dbReference type="ARBA" id="ARBA00022741"/>
    </source>
</evidence>
<dbReference type="InterPro" id="IPR012677">
    <property type="entry name" value="Nucleotide-bd_a/b_plait_sf"/>
</dbReference>
<evidence type="ECO:0000256" key="3">
    <source>
        <dbReference type="ARBA" id="ARBA00022723"/>
    </source>
</evidence>
<keyword evidence="14" id="KW-0175">Coiled coil</keyword>
<dbReference type="OrthoDB" id="10009520at2759"/>
<keyword evidence="6" id="KW-0863">Zinc-finger</keyword>
<dbReference type="SUPFAM" id="SSF57850">
    <property type="entry name" value="RING/U-box"/>
    <property type="match status" value="2"/>
</dbReference>
<keyword evidence="11" id="KW-0067">ATP-binding</keyword>
<dbReference type="PROSITE" id="PS50102">
    <property type="entry name" value="RRM"/>
    <property type="match status" value="1"/>
</dbReference>
<feature type="domain" description="RRM" evidence="16">
    <location>
        <begin position="1469"/>
        <end position="1544"/>
    </location>
</feature>
<keyword evidence="7" id="KW-0833">Ubl conjugation pathway</keyword>
<keyword evidence="3" id="KW-0479">Metal-binding</keyword>
<dbReference type="GO" id="GO:0004386">
    <property type="term" value="F:helicase activity"/>
    <property type="evidence" value="ECO:0007669"/>
    <property type="project" value="UniProtKB-KW"/>
</dbReference>
<feature type="region of interest" description="Disordered" evidence="15">
    <location>
        <begin position="1"/>
        <end position="30"/>
    </location>
</feature>
<dbReference type="GO" id="GO:0005524">
    <property type="term" value="F:ATP binding"/>
    <property type="evidence" value="ECO:0007669"/>
    <property type="project" value="UniProtKB-KW"/>
</dbReference>
<evidence type="ECO:0000256" key="8">
    <source>
        <dbReference type="ARBA" id="ARBA00022801"/>
    </source>
</evidence>
<evidence type="ECO:0000256" key="14">
    <source>
        <dbReference type="SAM" id="Coils"/>
    </source>
</evidence>
<keyword evidence="13" id="KW-0694">RNA-binding</keyword>
<keyword evidence="5" id="KW-0547">Nucleotide-binding</keyword>
<dbReference type="Pfam" id="PF26200">
    <property type="entry name" value="Rcat_RNF216"/>
    <property type="match status" value="1"/>
</dbReference>
<dbReference type="InterPro" id="IPR011545">
    <property type="entry name" value="DEAD/DEAH_box_helicase_dom"/>
</dbReference>
<dbReference type="InterPro" id="IPR001650">
    <property type="entry name" value="Helicase_C-like"/>
</dbReference>
<dbReference type="SMART" id="SM00490">
    <property type="entry name" value="HELICc"/>
    <property type="match status" value="1"/>
</dbReference>
<dbReference type="Gene3D" id="1.20.120.1080">
    <property type="match status" value="1"/>
</dbReference>
<evidence type="ECO:0000256" key="10">
    <source>
        <dbReference type="ARBA" id="ARBA00022833"/>
    </source>
</evidence>
<dbReference type="PROSITE" id="PS51192">
    <property type="entry name" value="HELICASE_ATP_BIND_1"/>
    <property type="match status" value="1"/>
</dbReference>
<feature type="compositionally biased region" description="Polar residues" evidence="15">
    <location>
        <begin position="306"/>
        <end position="333"/>
    </location>
</feature>
<evidence type="ECO:0000313" key="21">
    <source>
        <dbReference type="Proteomes" id="UP000271974"/>
    </source>
</evidence>
<evidence type="ECO:0000256" key="11">
    <source>
        <dbReference type="ARBA" id="ARBA00022840"/>
    </source>
</evidence>
<dbReference type="SMART" id="SM00647">
    <property type="entry name" value="IBR"/>
    <property type="match status" value="2"/>
</dbReference>
<feature type="compositionally biased region" description="Basic and acidic residues" evidence="15">
    <location>
        <begin position="213"/>
        <end position="230"/>
    </location>
</feature>
<dbReference type="InterPro" id="IPR013083">
    <property type="entry name" value="Znf_RING/FYVE/PHD"/>
</dbReference>
<evidence type="ECO:0000259" key="16">
    <source>
        <dbReference type="PROSITE" id="PS50102"/>
    </source>
</evidence>
<dbReference type="InterPro" id="IPR047548">
    <property type="entry name" value="Rcat_RBR_RNF14"/>
</dbReference>
<feature type="domain" description="RING-type" evidence="19">
    <location>
        <begin position="1940"/>
        <end position="2156"/>
    </location>
</feature>
<feature type="compositionally biased region" description="Low complexity" evidence="15">
    <location>
        <begin position="465"/>
        <end position="476"/>
    </location>
</feature>
<dbReference type="InterPro" id="IPR017907">
    <property type="entry name" value="Znf_RING_CS"/>
</dbReference>
<feature type="domain" description="Helicase ATP-binding" evidence="17">
    <location>
        <begin position="723"/>
        <end position="886"/>
    </location>
</feature>
<dbReference type="CDD" id="cd20335">
    <property type="entry name" value="BRcat_RBR"/>
    <property type="match status" value="1"/>
</dbReference>
<evidence type="ECO:0000256" key="13">
    <source>
        <dbReference type="PROSITE-ProRule" id="PRU00176"/>
    </source>
</evidence>
<evidence type="ECO:0000256" key="12">
    <source>
        <dbReference type="ARBA" id="ARBA00038040"/>
    </source>
</evidence>
<feature type="compositionally biased region" description="Low complexity" evidence="15">
    <location>
        <begin position="494"/>
        <end position="504"/>
    </location>
</feature>
<feature type="region of interest" description="Disordered" evidence="15">
    <location>
        <begin position="99"/>
        <end position="135"/>
    </location>
</feature>
<dbReference type="SMART" id="SM00847">
    <property type="entry name" value="HA2"/>
    <property type="match status" value="1"/>
</dbReference>
<sequence length="2156" mass="241201">MGDRYPGNHRGFDANSSRQRHPYGGQRLDCYSDDGSYDRYELERYVPYPDSRHHFHGGSRSSSREFARGLEGYQRQEYQNHTDQDRFPHRGAARDMAHDFLPRPHMGNMPGEFPHGDPRPRHWSNPGAFGRAPGQVYDLPRSGYYEGSCDPGPDNYRAYPPTAGVLGPERPPPSGFYEWDTESRAEHGEVRGSRGGRQPRGRGGGRGSCAVGKGERRGRSCGVGRDESSGKRRNSAVGRGCLAEGIHDGKAVREGKGGKGGGARGGRTPGADRDASTGEGGDNKRQQQNFNNRKEGSSKAADSLKRSLSTQSNLSVNSSGTAASVGKTDTNRPSVKDGFRANSSNHELVQIKTSLTIKKHFEDVAQLVTVLEKHFKKEQSDAAMAILETSAILSEKESFCIVDVTAGSKQQAMRLIINMCHGIHQDLQVPCHFCISSWKSDTGNNSSRCFEKSVRGTGDNQQKMTTTLTDTQPSSTGPGCKKQKEIVKDKEKNQSSNQKSKSLNQPGSKIVITIEKGFDDKQQLVTFLQESAGALNSQLPQEPSFFSLLGGLTVCEYESLHGALAAELSKVLNQVPYVKAICLCNKPTKKQKKEETADIRSIIQEASSQINESVKKELAKHTSKLRQTEKSLSALEHVLPSQASGNEAERAQEASALLDKLREFDRQKKEFEQRIEKLKTKLDNLDHTSAAQKDVDAILRDVGIECKRLSAGLPIYSRRSELIEKVQSNQVSIILGETGSGKSTQMAQYLWEEGVAGEGRIVCTQPRKVAALTLAERVSSELVRNVGSLVGYKSGMRQKVNKETRILFYTDHSLLNECLEDPLLSKYTCIIIDEAHERSIYSDILLGMIKSFLPRRPDLKLVITSATINPDVFIKYFKTSPELRVSGRAFPVDIVYEEECDNATPFENYEKKAVAKAIEIHKSGKVGDILVFLTSAVEIMRCCEEIAKSLTGRTDFVCFPLHGQLPPEEQRKVFKPLDKGKRKIIFSTNCAETSITIDGIKFVVDTGVVNEMRYDPRKNMSSLGTQIISQSSADQRKGRAGRTSSGTCYRLYSEASYGSMVTTNQPEILRVHLGQAVLKLAELGVDVRKYDFVEAPQEEAIGSAISVLQELQALTLEDARITEVGTWLSKLPFDPRQSYVVYLGHEKELLYEAVTLATLISNGSNLIYRGLNEAEEQIAARTKSRFGPLNGDLFTWFEIYKTWVQLPKNEQMTWCKQNCVNYKVLSLTKQTISEVRQNLTKELKIGFEFKFSDDESSLELLRRMVFEANLPSLCHYSGHKRAGYLVARSGHQVHPHPSSNLALQNHYPQWIIYTHLVKTSRDFIRGITKVEEDWIESAVCSGKLPKDLYKVKDLKVQIALHKEVGHSVFGKLVGPQFSNLRHLEDTLAQAGMSSVVVEADRELGTFDVYSSTPMHPLEGKKIEDAIDETVCTLRCESEELPIGQDRAGVRVVLGEGACVESVFMPYESNRVRITLTDAATDKEVVKTKFSAFGEITECIKFKTGQSWGFVKYKTLNEANQAVNATFNDPELRASLMVTVSKPKKCDFEARLSWCRRPITGKGMAIIRCPPLDRVEINGMEVCIRGSTSVIKVSNRNEEDLVLFNTGLAEEHEIKTSILQNLNWNDEKQKKLQINVVRQQVNENAHTLKELENRLTHAFEKIMSTDKFSIRLLPPKKGSVNYVAFISFANAINGFQACQRLRRSDFFMQGQRVNISPDLKTKINIPKAVMKVCKSKFDSIKELVESEDIGVSVTFRQLPQGDYVADILTGDEESMVRMRAAIQKELEGDVIPCAHNNFLKGLLRKQGKDFLRKVEQEHEGVMIMTCLRSEKVSIFGSDRLVTLAKTQINDYLGKLSEGIHEEIFLRGQGRPVGLMKVLLKQYPDLREDFVKKFEIEDVFINYKTHTLSVVGSMKSIEKLKQAINNIEKNLQLIHGNEPTRAMPDCVTCMCPVDDSSDIYRLERCGHCFCLTCLRMQLGVHVDSKQFPLNCAEEACGEPWVWRDIQMCIRKGWISKARLVERAVDAFVIASGDSYKFCLSPNCSVVYKVTEVAEGVEFCCPSCQVSLCSSCHTAFHDGLTCRQASRSERDNLSLQEWMKHNASRCKSCPGCGIPVEKIEGCNKMHCKCGAYFCWLCLDKFLDEQRCYAHLAKVHGGFS</sequence>
<dbReference type="SUPFAM" id="SSF52540">
    <property type="entry name" value="P-loop containing nucleoside triphosphate hydrolases"/>
    <property type="match status" value="1"/>
</dbReference>
<feature type="domain" description="Helicase C-terminal" evidence="18">
    <location>
        <begin position="913"/>
        <end position="1084"/>
    </location>
</feature>
<comment type="similarity">
    <text evidence="12">Belongs to the DEAD box helicase family. DEAH subfamily. PRP16 sub-subfamily.</text>
</comment>
<dbReference type="Pfam" id="PF00270">
    <property type="entry name" value="DEAD"/>
    <property type="match status" value="1"/>
</dbReference>
<dbReference type="CDD" id="cd18791">
    <property type="entry name" value="SF2_C_RHA"/>
    <property type="match status" value="1"/>
</dbReference>
<dbReference type="GO" id="GO:0008270">
    <property type="term" value="F:zinc ion binding"/>
    <property type="evidence" value="ECO:0007669"/>
    <property type="project" value="UniProtKB-KW"/>
</dbReference>
<dbReference type="InterPro" id="IPR013087">
    <property type="entry name" value="Znf_C2H2_type"/>
</dbReference>
<dbReference type="Pfam" id="PF01485">
    <property type="entry name" value="IBR"/>
    <property type="match status" value="1"/>
</dbReference>
<evidence type="ECO:0000256" key="9">
    <source>
        <dbReference type="ARBA" id="ARBA00022806"/>
    </source>
</evidence>
<evidence type="ECO:0000313" key="20">
    <source>
        <dbReference type="EMBL" id="RUS84810.1"/>
    </source>
</evidence>
<evidence type="ECO:0008006" key="22">
    <source>
        <dbReference type="Google" id="ProtNLM"/>
    </source>
</evidence>
<keyword evidence="21" id="KW-1185">Reference proteome</keyword>
<dbReference type="CDD" id="cd17917">
    <property type="entry name" value="DEXHc_RHA-like"/>
    <property type="match status" value="1"/>
</dbReference>
<dbReference type="Pfam" id="PF07717">
    <property type="entry name" value="OB_NTP_bind"/>
    <property type="match status" value="1"/>
</dbReference>
<feature type="compositionally biased region" description="Basic and acidic residues" evidence="15">
    <location>
        <begin position="482"/>
        <end position="493"/>
    </location>
</feature>
<feature type="compositionally biased region" description="Basic and acidic residues" evidence="15">
    <location>
        <begin position="245"/>
        <end position="257"/>
    </location>
</feature>
<dbReference type="InterPro" id="IPR056245">
    <property type="entry name" value="KH_DEAH11/12"/>
</dbReference>
<dbReference type="GO" id="GO:0003723">
    <property type="term" value="F:RNA binding"/>
    <property type="evidence" value="ECO:0007669"/>
    <property type="project" value="UniProtKB-UniRule"/>
</dbReference>
<dbReference type="STRING" id="188477.A0A3S1BC83"/>
<feature type="region of interest" description="Disordered" evidence="15">
    <location>
        <begin position="165"/>
        <end position="341"/>
    </location>
</feature>